<feature type="binding site" evidence="6">
    <location>
        <position position="56"/>
    </location>
    <ligand>
        <name>FMN</name>
        <dbReference type="ChEBI" id="CHEBI:58210"/>
    </ligand>
</feature>
<dbReference type="EMBL" id="JACHVP010000001">
    <property type="protein sequence ID" value="MBB2966293.1"/>
    <property type="molecule type" value="Genomic_DNA"/>
</dbReference>
<gene>
    <name evidence="9" type="ORF">FHX33_001025</name>
</gene>
<keyword evidence="1 6" id="KW-0285">Flavoprotein</keyword>
<evidence type="ECO:0000256" key="7">
    <source>
        <dbReference type="SAM" id="MobiDB-lite"/>
    </source>
</evidence>
<evidence type="ECO:0000256" key="1">
    <source>
        <dbReference type="ARBA" id="ARBA00022630"/>
    </source>
</evidence>
<feature type="domain" description="Luciferase-like" evidence="8">
    <location>
        <begin position="26"/>
        <end position="304"/>
    </location>
</feature>
<evidence type="ECO:0000313" key="10">
    <source>
        <dbReference type="Proteomes" id="UP000538196"/>
    </source>
</evidence>
<protein>
    <submittedName>
        <fullName evidence="9">Alkanesulfonate monooxygenase SsuD/methylene tetrahydromethanopterin reductase-like flavin-dependent oxidoreductase (Luciferase family)</fullName>
    </submittedName>
</protein>
<keyword evidence="4 9" id="KW-0503">Monooxygenase</keyword>
<evidence type="ECO:0000256" key="2">
    <source>
        <dbReference type="ARBA" id="ARBA00022643"/>
    </source>
</evidence>
<feature type="binding site" evidence="6">
    <location>
        <position position="94"/>
    </location>
    <ligand>
        <name>FMN</name>
        <dbReference type="ChEBI" id="CHEBI:58210"/>
    </ligand>
</feature>
<dbReference type="Proteomes" id="UP000538196">
    <property type="component" value="Unassembled WGS sequence"/>
</dbReference>
<evidence type="ECO:0000256" key="5">
    <source>
        <dbReference type="ARBA" id="ARBA00033748"/>
    </source>
</evidence>
<dbReference type="InterPro" id="IPR051260">
    <property type="entry name" value="Diverse_substr_monoxygenases"/>
</dbReference>
<dbReference type="InterPro" id="IPR016215">
    <property type="entry name" value="NTA_MOA"/>
</dbReference>
<accession>A0A7W4YHJ9</accession>
<dbReference type="Pfam" id="PF00296">
    <property type="entry name" value="Bac_luciferase"/>
    <property type="match status" value="1"/>
</dbReference>
<keyword evidence="10" id="KW-1185">Reference proteome</keyword>
<dbReference type="InterPro" id="IPR011251">
    <property type="entry name" value="Luciferase-like_dom"/>
</dbReference>
<proteinExistence type="inferred from homology"/>
<feature type="compositionally biased region" description="Basic and acidic residues" evidence="7">
    <location>
        <begin position="369"/>
        <end position="390"/>
    </location>
</feature>
<evidence type="ECO:0000256" key="4">
    <source>
        <dbReference type="ARBA" id="ARBA00023033"/>
    </source>
</evidence>
<keyword evidence="3" id="KW-0560">Oxidoreductase</keyword>
<sequence>MSDQLILAVALEGAGWHPAAWRDAGISASTVFRPSYWVDQARSAEDAGADFLTFEDALSVATPTRADRIRGRLDAVQLANFVARRTDRIGLVPTTSVLESEPFHASTQLATLDYTSEGRAGWKVQLGRPGETANVGRRALPELGPALLTDPDGPEQLARLFDEGAEFVAVVRRLWDSWEDDAVIRDVTTGRYLDRNKLHHVDFEGSAFRIAGPSITPRPPQGQPLVTVLAHADIPYRLAARSADLVYVTPADAADAARIVREVRALEKTERFEPEPLRILADLVVVLEPNARDARRRLAEWDALDGETFESDTAIHATDPESLADLIGDLAGAGIEGVRLRPASVHRDLPAIGELLVPELRRRGLLPDQPREGTLRDRLGLDRPRNRYAA</sequence>
<dbReference type="SUPFAM" id="SSF51679">
    <property type="entry name" value="Bacterial luciferase-like"/>
    <property type="match status" value="1"/>
</dbReference>
<dbReference type="PANTHER" id="PTHR30011:SF16">
    <property type="entry name" value="C2H2 FINGER DOMAIN TRANSCRIPTION FACTOR (EUROFUNG)-RELATED"/>
    <property type="match status" value="1"/>
</dbReference>
<comment type="caution">
    <text evidence="9">The sequence shown here is derived from an EMBL/GenBank/DDBJ whole genome shotgun (WGS) entry which is preliminary data.</text>
</comment>
<comment type="similarity">
    <text evidence="5">Belongs to the NtaA/SnaA/DszA monooxygenase family.</text>
</comment>
<feature type="region of interest" description="Disordered" evidence="7">
    <location>
        <begin position="366"/>
        <end position="390"/>
    </location>
</feature>
<dbReference type="RefSeq" id="WP_021758201.1">
    <property type="nucleotide sequence ID" value="NZ_JACHVP010000001.1"/>
</dbReference>
<evidence type="ECO:0000259" key="8">
    <source>
        <dbReference type="Pfam" id="PF00296"/>
    </source>
</evidence>
<dbReference type="AlphaFoldDB" id="A0A7W4YHJ9"/>
<dbReference type="PIRSF" id="PIRSF000337">
    <property type="entry name" value="NTA_MOA"/>
    <property type="match status" value="1"/>
</dbReference>
<dbReference type="GO" id="GO:0004497">
    <property type="term" value="F:monooxygenase activity"/>
    <property type="evidence" value="ECO:0007669"/>
    <property type="project" value="UniProtKB-KW"/>
</dbReference>
<evidence type="ECO:0000256" key="6">
    <source>
        <dbReference type="PIRSR" id="PIRSR000337-1"/>
    </source>
</evidence>
<keyword evidence="2 6" id="KW-0288">FMN</keyword>
<dbReference type="PANTHER" id="PTHR30011">
    <property type="entry name" value="ALKANESULFONATE MONOOXYGENASE-RELATED"/>
    <property type="match status" value="1"/>
</dbReference>
<dbReference type="InterPro" id="IPR036661">
    <property type="entry name" value="Luciferase-like_sf"/>
</dbReference>
<name>A0A7W4YHJ9_LEIAQ</name>
<dbReference type="Gene3D" id="3.20.20.30">
    <property type="entry name" value="Luciferase-like domain"/>
    <property type="match status" value="1"/>
</dbReference>
<organism evidence="9 10">
    <name type="scientific">Leifsonia aquatica</name>
    <name type="common">Corynebacterium aquaticum</name>
    <dbReference type="NCBI Taxonomy" id="144185"/>
    <lineage>
        <taxon>Bacteria</taxon>
        <taxon>Bacillati</taxon>
        <taxon>Actinomycetota</taxon>
        <taxon>Actinomycetes</taxon>
        <taxon>Micrococcales</taxon>
        <taxon>Microbacteriaceae</taxon>
        <taxon>Leifsonia</taxon>
    </lineage>
</organism>
<dbReference type="GO" id="GO:0016705">
    <property type="term" value="F:oxidoreductase activity, acting on paired donors, with incorporation or reduction of molecular oxygen"/>
    <property type="evidence" value="ECO:0007669"/>
    <property type="project" value="InterPro"/>
</dbReference>
<reference evidence="9 10" key="1">
    <citation type="submission" date="2020-08" db="EMBL/GenBank/DDBJ databases">
        <title>Sequencing the genomes of 1000 actinobacteria strains.</title>
        <authorList>
            <person name="Klenk H.-P."/>
        </authorList>
    </citation>
    <scope>NUCLEOTIDE SEQUENCE [LARGE SCALE GENOMIC DNA]</scope>
    <source>
        <strain evidence="9 10">DSM 20146</strain>
    </source>
</reference>
<evidence type="ECO:0000256" key="3">
    <source>
        <dbReference type="ARBA" id="ARBA00023002"/>
    </source>
</evidence>
<evidence type="ECO:0000313" key="9">
    <source>
        <dbReference type="EMBL" id="MBB2966293.1"/>
    </source>
</evidence>